<dbReference type="EMBL" id="CAEZXR010000250">
    <property type="protein sequence ID" value="CAB4720344.1"/>
    <property type="molecule type" value="Genomic_DNA"/>
</dbReference>
<accession>A0A6J6RKP4</accession>
<feature type="domain" description="Allophanate hydrolase C-terminal" evidence="1">
    <location>
        <begin position="3"/>
        <end position="45"/>
    </location>
</feature>
<dbReference type="AlphaFoldDB" id="A0A6J6RKP4"/>
<dbReference type="Gene3D" id="3.10.490.10">
    <property type="entry name" value="Gamma-glutamyl cyclotransferase-like"/>
    <property type="match status" value="1"/>
</dbReference>
<evidence type="ECO:0000259" key="1">
    <source>
        <dbReference type="Pfam" id="PF21986"/>
    </source>
</evidence>
<evidence type="ECO:0000313" key="2">
    <source>
        <dbReference type="EMBL" id="CAB4720344.1"/>
    </source>
</evidence>
<dbReference type="InterPro" id="IPR053844">
    <property type="entry name" value="AH_C"/>
</dbReference>
<organism evidence="2">
    <name type="scientific">freshwater metagenome</name>
    <dbReference type="NCBI Taxonomy" id="449393"/>
    <lineage>
        <taxon>unclassified sequences</taxon>
        <taxon>metagenomes</taxon>
        <taxon>ecological metagenomes</taxon>
    </lineage>
</organism>
<gene>
    <name evidence="2" type="ORF">UFOPK2579_01931</name>
</gene>
<proteinExistence type="predicted"/>
<dbReference type="Pfam" id="PF21986">
    <property type="entry name" value="AH_C"/>
    <property type="match status" value="1"/>
</dbReference>
<name>A0A6J6RKP4_9ZZZZ</name>
<reference evidence="2" key="1">
    <citation type="submission" date="2020-05" db="EMBL/GenBank/DDBJ databases">
        <authorList>
            <person name="Chiriac C."/>
            <person name="Salcher M."/>
            <person name="Ghai R."/>
            <person name="Kavagutti S V."/>
        </authorList>
    </citation>
    <scope>NUCLEOTIDE SEQUENCE</scope>
</reference>
<sequence length="53" mass="5622">MVAPLAIGQVELADGRFVHGFVCEPLALEGADDISEHGGWRAYQAQRAALVGE</sequence>
<protein>
    <submittedName>
        <fullName evidence="2">Unannotated protein</fullName>
    </submittedName>
</protein>